<reference evidence="3" key="1">
    <citation type="submission" date="2022-06" db="EMBL/GenBank/DDBJ databases">
        <title>Isolation and Genomics of Futiania mangrovii gen. nov., sp. nov., a Rare and Metabolically-versatile member in the Class Alphaproteobacteria.</title>
        <authorList>
            <person name="Liu L."/>
            <person name="Huang W.-C."/>
            <person name="Pan J."/>
            <person name="Li J."/>
            <person name="Huang Y."/>
            <person name="Du H."/>
            <person name="Liu Y."/>
            <person name="Li M."/>
        </authorList>
    </citation>
    <scope>NUCLEOTIDE SEQUENCE</scope>
    <source>
        <strain evidence="3">FT118</strain>
    </source>
</reference>
<dbReference type="Gene3D" id="3.40.50.12780">
    <property type="entry name" value="N-terminal domain of ligase-like"/>
    <property type="match status" value="1"/>
</dbReference>
<dbReference type="InterPro" id="IPR000873">
    <property type="entry name" value="AMP-dep_synth/lig_dom"/>
</dbReference>
<protein>
    <submittedName>
        <fullName evidence="3">AMP-binding protein</fullName>
    </submittedName>
</protein>
<feature type="domain" description="AMP-dependent synthetase/ligase" evidence="1">
    <location>
        <begin position="91"/>
        <end position="297"/>
    </location>
</feature>
<organism evidence="3 4">
    <name type="scientific">Futiania mangrovi</name>
    <dbReference type="NCBI Taxonomy" id="2959716"/>
    <lineage>
        <taxon>Bacteria</taxon>
        <taxon>Pseudomonadati</taxon>
        <taxon>Pseudomonadota</taxon>
        <taxon>Alphaproteobacteria</taxon>
        <taxon>Futianiales</taxon>
        <taxon>Futianiaceae</taxon>
        <taxon>Futiania</taxon>
    </lineage>
</organism>
<dbReference type="InterPro" id="IPR028154">
    <property type="entry name" value="AMP-dep_Lig_C"/>
</dbReference>
<feature type="domain" description="AMP-dependent ligase C-terminal" evidence="2">
    <location>
        <begin position="348"/>
        <end position="440"/>
    </location>
</feature>
<dbReference type="SUPFAM" id="SSF56801">
    <property type="entry name" value="Acetyl-CoA synthetase-like"/>
    <property type="match status" value="1"/>
</dbReference>
<dbReference type="PANTHER" id="PTHR43845:SF1">
    <property type="entry name" value="BLR5969 PROTEIN"/>
    <property type="match status" value="1"/>
</dbReference>
<evidence type="ECO:0000259" key="2">
    <source>
        <dbReference type="Pfam" id="PF14535"/>
    </source>
</evidence>
<dbReference type="Pfam" id="PF14535">
    <property type="entry name" value="AMP-binding_C_2"/>
    <property type="match status" value="1"/>
</dbReference>
<dbReference type="PANTHER" id="PTHR43845">
    <property type="entry name" value="BLR5969 PROTEIN"/>
    <property type="match status" value="1"/>
</dbReference>
<evidence type="ECO:0000313" key="4">
    <source>
        <dbReference type="Proteomes" id="UP001055804"/>
    </source>
</evidence>
<dbReference type="RefSeq" id="WP_269331273.1">
    <property type="nucleotide sequence ID" value="NZ_JAMZFT010000001.1"/>
</dbReference>
<dbReference type="InterPro" id="IPR042099">
    <property type="entry name" value="ANL_N_sf"/>
</dbReference>
<evidence type="ECO:0000259" key="1">
    <source>
        <dbReference type="Pfam" id="PF00501"/>
    </source>
</evidence>
<sequence length="443" mass="48864">MIVAEPYSADVWDERELWSRDRIEAHQLSALKTQLARVARDSAHYAQVFKDAGFEAGDLTSFDDLRALPLTRKSDYLKSVEAAPPFGSMLAVAPEDVIRVHFSSGTTSKPSPDCWTGADIERWADLYARLAYSHGVRKGDVYQCLFNFSWFVGGLGAFMAYQRIGAICIPGGSGDSERQIDTMFEYGTTCTTSTPSFMAHLAEVARKMGRDPRQTKVSKIMLGGEPGANIPATRQMIEELWDARCYDGYGSLEFQPIAWDCAAQNGPHLVEDFAFAEVLDPDTHEPVADGTPGVLVLTHLDKQATPLVRWWTGDMVVRDRAPCSCGRTHARLVGGVQGRADDMMVIRGVNVFPSAVEEVVRSTPGTTGEYLIVLDKDTRDAKTGFLTGFKLRIEAAKGAPADLKERMAAAVRTRLQVRAIVEVMAEGELPRSTHKAKRILREE</sequence>
<accession>A0A9J6PB26</accession>
<name>A0A9J6PB26_9PROT</name>
<dbReference type="Gene3D" id="3.30.300.30">
    <property type="match status" value="1"/>
</dbReference>
<proteinExistence type="predicted"/>
<dbReference type="Pfam" id="PF00501">
    <property type="entry name" value="AMP-binding"/>
    <property type="match status" value="1"/>
</dbReference>
<evidence type="ECO:0000313" key="3">
    <source>
        <dbReference type="EMBL" id="MCP1335326.1"/>
    </source>
</evidence>
<comment type="caution">
    <text evidence="3">The sequence shown here is derived from an EMBL/GenBank/DDBJ whole genome shotgun (WGS) entry which is preliminary data.</text>
</comment>
<dbReference type="Proteomes" id="UP001055804">
    <property type="component" value="Unassembled WGS sequence"/>
</dbReference>
<keyword evidence="4" id="KW-1185">Reference proteome</keyword>
<gene>
    <name evidence="3" type="ORF">NJQ99_02790</name>
</gene>
<dbReference type="EMBL" id="JAMZFT010000001">
    <property type="protein sequence ID" value="MCP1335326.1"/>
    <property type="molecule type" value="Genomic_DNA"/>
</dbReference>
<dbReference type="InterPro" id="IPR045851">
    <property type="entry name" value="AMP-bd_C_sf"/>
</dbReference>
<dbReference type="AlphaFoldDB" id="A0A9J6PB26"/>